<sequence length="40" mass="4577">NNALSVEEFHGKVQFTTSFPLRPFALPFLKVILILKTCTR</sequence>
<evidence type="ECO:0000313" key="7">
    <source>
        <dbReference type="Proteomes" id="UP000663874"/>
    </source>
</evidence>
<name>A0A820P032_9BILA</name>
<dbReference type="SUPFAM" id="SSF158553">
    <property type="entry name" value="TAFH domain-like"/>
    <property type="match status" value="1"/>
</dbReference>
<evidence type="ECO:0000256" key="2">
    <source>
        <dbReference type="ARBA" id="ARBA00023015"/>
    </source>
</evidence>
<gene>
    <name evidence="6" type="ORF">FNK824_LOCUS43809</name>
</gene>
<dbReference type="GO" id="GO:0005634">
    <property type="term" value="C:nucleus"/>
    <property type="evidence" value="ECO:0007669"/>
    <property type="project" value="UniProtKB-SubCell"/>
</dbReference>
<comment type="caution">
    <text evidence="6">The sequence shown here is derived from an EMBL/GenBank/DDBJ whole genome shotgun (WGS) entry which is preliminary data.</text>
</comment>
<keyword evidence="2" id="KW-0805">Transcription regulation</keyword>
<dbReference type="PROSITE" id="PS51119">
    <property type="entry name" value="TAFH"/>
    <property type="match status" value="1"/>
</dbReference>
<accession>A0A820P032</accession>
<evidence type="ECO:0000256" key="4">
    <source>
        <dbReference type="ARBA" id="ARBA00023242"/>
    </source>
</evidence>
<evidence type="ECO:0000259" key="5">
    <source>
        <dbReference type="PROSITE" id="PS51119"/>
    </source>
</evidence>
<keyword evidence="4" id="KW-0539">Nucleus</keyword>
<evidence type="ECO:0000256" key="1">
    <source>
        <dbReference type="ARBA" id="ARBA00004123"/>
    </source>
</evidence>
<keyword evidence="3" id="KW-0804">Transcription</keyword>
<comment type="subcellular location">
    <subcellularLocation>
        <location evidence="1">Nucleus</location>
    </subcellularLocation>
</comment>
<dbReference type="AlphaFoldDB" id="A0A820P032"/>
<dbReference type="EMBL" id="CAJOBE010064418">
    <property type="protein sequence ID" value="CAF4396597.1"/>
    <property type="molecule type" value="Genomic_DNA"/>
</dbReference>
<dbReference type="Proteomes" id="UP000663874">
    <property type="component" value="Unassembled WGS sequence"/>
</dbReference>
<dbReference type="Gene3D" id="1.20.120.1110">
    <property type="entry name" value="TAFH/NHR1 domain"/>
    <property type="match status" value="1"/>
</dbReference>
<reference evidence="6" key="1">
    <citation type="submission" date="2021-02" db="EMBL/GenBank/DDBJ databases">
        <authorList>
            <person name="Nowell W R."/>
        </authorList>
    </citation>
    <scope>NUCLEOTIDE SEQUENCE</scope>
</reference>
<feature type="domain" description="TAFH" evidence="5">
    <location>
        <begin position="1"/>
        <end position="40"/>
    </location>
</feature>
<dbReference type="InterPro" id="IPR003894">
    <property type="entry name" value="TAFH_NHR1"/>
</dbReference>
<protein>
    <recommendedName>
        <fullName evidence="5">TAFH domain-containing protein</fullName>
    </recommendedName>
</protein>
<dbReference type="Pfam" id="PF07531">
    <property type="entry name" value="TAFH"/>
    <property type="match status" value="1"/>
</dbReference>
<proteinExistence type="predicted"/>
<evidence type="ECO:0000256" key="3">
    <source>
        <dbReference type="ARBA" id="ARBA00023163"/>
    </source>
</evidence>
<organism evidence="6 7">
    <name type="scientific">Rotaria sordida</name>
    <dbReference type="NCBI Taxonomy" id="392033"/>
    <lineage>
        <taxon>Eukaryota</taxon>
        <taxon>Metazoa</taxon>
        <taxon>Spiralia</taxon>
        <taxon>Gnathifera</taxon>
        <taxon>Rotifera</taxon>
        <taxon>Eurotatoria</taxon>
        <taxon>Bdelloidea</taxon>
        <taxon>Philodinida</taxon>
        <taxon>Philodinidae</taxon>
        <taxon>Rotaria</taxon>
    </lineage>
</organism>
<feature type="non-terminal residue" evidence="6">
    <location>
        <position position="1"/>
    </location>
</feature>
<dbReference type="InterPro" id="IPR037249">
    <property type="entry name" value="TAFH/NHR1_dom_sf"/>
</dbReference>
<evidence type="ECO:0000313" key="6">
    <source>
        <dbReference type="EMBL" id="CAF4396597.1"/>
    </source>
</evidence>
<dbReference type="GO" id="GO:0006351">
    <property type="term" value="P:DNA-templated transcription"/>
    <property type="evidence" value="ECO:0007669"/>
    <property type="project" value="InterPro"/>
</dbReference>